<evidence type="ECO:0000313" key="14">
    <source>
        <dbReference type="Proteomes" id="UP000187822"/>
    </source>
</evidence>
<dbReference type="Gene3D" id="3.40.50.880">
    <property type="match status" value="1"/>
</dbReference>
<dbReference type="SUPFAM" id="SSF52021">
    <property type="entry name" value="Carbamoyl phosphate synthetase, small subunit N-terminal domain"/>
    <property type="match status" value="1"/>
</dbReference>
<dbReference type="NCBIfam" id="TIGR01368">
    <property type="entry name" value="CPSaseIIsmall"/>
    <property type="match status" value="1"/>
</dbReference>
<dbReference type="GO" id="GO:0006526">
    <property type="term" value="P:L-arginine biosynthetic process"/>
    <property type="evidence" value="ECO:0007669"/>
    <property type="project" value="UniProtKB-KW"/>
</dbReference>
<gene>
    <name evidence="13" type="ORF">CPM_0293</name>
    <name evidence="12" type="ORF">CSP5_0324</name>
</gene>
<dbReference type="InterPro" id="IPR017926">
    <property type="entry name" value="GATASE"/>
</dbReference>
<dbReference type="InterPro" id="IPR002474">
    <property type="entry name" value="CarbamoylP_synth_ssu_N"/>
</dbReference>
<dbReference type="PRINTS" id="PR00096">
    <property type="entry name" value="GATASE"/>
</dbReference>
<keyword evidence="6" id="KW-0547">Nucleotide-binding</keyword>
<dbReference type="SUPFAM" id="SSF52317">
    <property type="entry name" value="Class I glutamine amidotransferase-like"/>
    <property type="match status" value="1"/>
</dbReference>
<evidence type="ECO:0000256" key="1">
    <source>
        <dbReference type="ARBA" id="ARBA00005077"/>
    </source>
</evidence>
<keyword evidence="5" id="KW-0436">Ligase</keyword>
<dbReference type="InterPro" id="IPR036480">
    <property type="entry name" value="CarbP_synth_ssu_N_sf"/>
</dbReference>
<evidence type="ECO:0000256" key="8">
    <source>
        <dbReference type="ARBA" id="ARBA00022962"/>
    </source>
</evidence>
<evidence type="ECO:0000313" key="13">
    <source>
        <dbReference type="EMBL" id="SJK84179.1"/>
    </source>
</evidence>
<dbReference type="InterPro" id="IPR035686">
    <property type="entry name" value="CPSase_GATase1"/>
</dbReference>
<dbReference type="PRINTS" id="PR00097">
    <property type="entry name" value="ANTSNTHASEII"/>
</dbReference>
<dbReference type="KEGG" id="cdiv:CPM_0293"/>
<evidence type="ECO:0000256" key="10">
    <source>
        <dbReference type="ARBA" id="ARBA00048816"/>
    </source>
</evidence>
<dbReference type="GO" id="GO:0006207">
    <property type="term" value="P:'de novo' pyrimidine nucleobase biosynthetic process"/>
    <property type="evidence" value="ECO:0007669"/>
    <property type="project" value="InterPro"/>
</dbReference>
<dbReference type="AlphaFoldDB" id="A0A1N5SRD7"/>
<dbReference type="NCBIfam" id="NF009475">
    <property type="entry name" value="PRK12838.1"/>
    <property type="match status" value="1"/>
</dbReference>
<dbReference type="PROSITE" id="PS51273">
    <property type="entry name" value="GATASE_TYPE_1"/>
    <property type="match status" value="1"/>
</dbReference>
<reference evidence="12 15" key="1">
    <citation type="submission" date="2016-04" db="EMBL/GenBank/DDBJ databases">
        <authorList>
            <person name="Evans L.H."/>
            <person name="Alamgir A."/>
            <person name="Owens N."/>
            <person name="Weber N.D."/>
            <person name="Virtaneva K."/>
            <person name="Barbian K."/>
            <person name="Babar A."/>
            <person name="Rosenke K."/>
        </authorList>
    </citation>
    <scope>NUCLEOTIDE SEQUENCE [LARGE SCALE GENOMIC DNA]</scope>
    <source>
        <strain evidence="12">S5</strain>
        <strain evidence="15">S5(T) (JCM 30642 \VKM B-2941)</strain>
    </source>
</reference>
<accession>A0A1N5SRD7</accession>
<comment type="pathway">
    <text evidence="1">Amino-acid biosynthesis; L-arginine biosynthesis; carbamoyl phosphate from bicarbonate: step 1/1.</text>
</comment>
<evidence type="ECO:0000259" key="11">
    <source>
        <dbReference type="SMART" id="SM01097"/>
    </source>
</evidence>
<comment type="similarity">
    <text evidence="2">Belongs to the CarA family.</text>
</comment>
<evidence type="ECO:0000256" key="9">
    <source>
        <dbReference type="ARBA" id="ARBA00044340"/>
    </source>
</evidence>
<dbReference type="Pfam" id="PF00117">
    <property type="entry name" value="GATase"/>
    <property type="match status" value="1"/>
</dbReference>
<evidence type="ECO:0000313" key="15">
    <source>
        <dbReference type="Proteomes" id="UP000195607"/>
    </source>
</evidence>
<keyword evidence="4" id="KW-0055">Arginine biosynthesis</keyword>
<dbReference type="InterPro" id="IPR006274">
    <property type="entry name" value="CarbamoylP_synth_ssu"/>
</dbReference>
<feature type="domain" description="Carbamoyl-phosphate synthase small subunit N-terminal" evidence="11">
    <location>
        <begin position="1"/>
        <end position="129"/>
    </location>
</feature>
<dbReference type="RefSeq" id="WP_021789206.1">
    <property type="nucleotide sequence ID" value="NZ_LT671858.1"/>
</dbReference>
<dbReference type="Pfam" id="PF00988">
    <property type="entry name" value="CPSase_sm_chain"/>
    <property type="match status" value="1"/>
</dbReference>
<evidence type="ECO:0000256" key="2">
    <source>
        <dbReference type="ARBA" id="ARBA00007800"/>
    </source>
</evidence>
<dbReference type="STRING" id="1673428.CPM_0293"/>
<dbReference type="PANTHER" id="PTHR43418:SF7">
    <property type="entry name" value="CARBAMOYL-PHOSPHATE SYNTHASE SMALL CHAIN"/>
    <property type="match status" value="1"/>
</dbReference>
<dbReference type="EC" id="6.3.5.5" evidence="3"/>
<dbReference type="PANTHER" id="PTHR43418">
    <property type="entry name" value="MULTIFUNCTIONAL TRYPTOPHAN BIOSYNTHESIS PROTEIN-RELATED"/>
    <property type="match status" value="1"/>
</dbReference>
<dbReference type="GO" id="GO:0004088">
    <property type="term" value="F:carbamoyl-phosphate synthase (glutamine-hydrolyzing) activity"/>
    <property type="evidence" value="ECO:0007669"/>
    <property type="project" value="UniProtKB-EC"/>
</dbReference>
<dbReference type="InterPro" id="IPR050472">
    <property type="entry name" value="Anth_synth/Amidotransfase"/>
</dbReference>
<dbReference type="EMBL" id="LT671858">
    <property type="protein sequence ID" value="SIM38485.1"/>
    <property type="molecule type" value="Genomic_DNA"/>
</dbReference>
<dbReference type="EMBL" id="LT719092">
    <property type="protein sequence ID" value="SJK84179.1"/>
    <property type="molecule type" value="Genomic_DNA"/>
</dbReference>
<evidence type="ECO:0000256" key="3">
    <source>
        <dbReference type="ARBA" id="ARBA00012738"/>
    </source>
</evidence>
<reference evidence="13" key="3">
    <citation type="submission" date="2016-06" db="EMBL/GenBank/DDBJ databases">
        <authorList>
            <person name="Olsen C.W."/>
            <person name="Carey S."/>
            <person name="Hinshaw L."/>
            <person name="Karasin A.I."/>
        </authorList>
    </citation>
    <scope>NUCLEOTIDE SEQUENCE [LARGE SCALE GENOMIC DNA]</scope>
    <source>
        <strain evidence="13">PM4</strain>
    </source>
</reference>
<dbReference type="PRINTS" id="PR00099">
    <property type="entry name" value="CPSGATASE"/>
</dbReference>
<name>A0A1N5SRD7_9ARCH</name>
<dbReference type="Proteomes" id="UP000195607">
    <property type="component" value="Chromosome I"/>
</dbReference>
<dbReference type="GO" id="GO:0005524">
    <property type="term" value="F:ATP binding"/>
    <property type="evidence" value="ECO:0007669"/>
    <property type="project" value="UniProtKB-KW"/>
</dbReference>
<dbReference type="GeneID" id="41587627"/>
<evidence type="ECO:0000256" key="7">
    <source>
        <dbReference type="ARBA" id="ARBA00022840"/>
    </source>
</evidence>
<dbReference type="CDD" id="cd01744">
    <property type="entry name" value="GATase1_CPSase"/>
    <property type="match status" value="1"/>
</dbReference>
<proteinExistence type="inferred from homology"/>
<dbReference type="OrthoDB" id="7675at2157"/>
<evidence type="ECO:0000256" key="5">
    <source>
        <dbReference type="ARBA" id="ARBA00022598"/>
    </source>
</evidence>
<dbReference type="InterPro" id="IPR029062">
    <property type="entry name" value="Class_I_gatase-like"/>
</dbReference>
<dbReference type="Gene3D" id="3.50.30.20">
    <property type="entry name" value="Carbamoyl-phosphate synthase small subunit, N-terminal domain"/>
    <property type="match status" value="1"/>
</dbReference>
<keyword evidence="14" id="KW-1185">Reference proteome</keyword>
<organism evidence="12 15">
    <name type="scientific">Cuniculiplasma divulgatum</name>
    <dbReference type="NCBI Taxonomy" id="1673428"/>
    <lineage>
        <taxon>Archaea</taxon>
        <taxon>Methanobacteriati</taxon>
        <taxon>Thermoplasmatota</taxon>
        <taxon>Thermoplasmata</taxon>
        <taxon>Thermoplasmatales</taxon>
        <taxon>Cuniculiplasmataceae</taxon>
        <taxon>Cuniculiplasma</taxon>
    </lineage>
</organism>
<dbReference type="GO" id="GO:0006541">
    <property type="term" value="P:glutamine metabolic process"/>
    <property type="evidence" value="ECO:0007669"/>
    <property type="project" value="InterPro"/>
</dbReference>
<keyword evidence="8" id="KW-0315">Glutamine amidotransferase</keyword>
<comment type="catalytic activity">
    <reaction evidence="10">
        <text>hydrogencarbonate + L-glutamine + 2 ATP + H2O = carbamoyl phosphate + L-glutamate + 2 ADP + phosphate + 2 H(+)</text>
        <dbReference type="Rhea" id="RHEA:18633"/>
        <dbReference type="ChEBI" id="CHEBI:15377"/>
        <dbReference type="ChEBI" id="CHEBI:15378"/>
        <dbReference type="ChEBI" id="CHEBI:17544"/>
        <dbReference type="ChEBI" id="CHEBI:29985"/>
        <dbReference type="ChEBI" id="CHEBI:30616"/>
        <dbReference type="ChEBI" id="CHEBI:43474"/>
        <dbReference type="ChEBI" id="CHEBI:58228"/>
        <dbReference type="ChEBI" id="CHEBI:58359"/>
        <dbReference type="ChEBI" id="CHEBI:456216"/>
        <dbReference type="EC" id="6.3.5.5"/>
    </reaction>
</comment>
<evidence type="ECO:0000313" key="12">
    <source>
        <dbReference type="EMBL" id="SIM38485.1"/>
    </source>
</evidence>
<keyword evidence="4" id="KW-0028">Amino-acid biosynthesis</keyword>
<dbReference type="SMART" id="SM01097">
    <property type="entry name" value="CPSase_sm_chain"/>
    <property type="match status" value="1"/>
</dbReference>
<keyword evidence="7" id="KW-0067">ATP-binding</keyword>
<protein>
    <recommendedName>
        <fullName evidence="3">carbamoyl-phosphate synthase (glutamine-hydrolyzing)</fullName>
        <ecNumber evidence="3">6.3.5.5</ecNumber>
    </recommendedName>
    <alternativeName>
        <fullName evidence="9">Arginine-specific carbamoyl phosphate synthetase, glutamine chain</fullName>
    </alternativeName>
</protein>
<evidence type="ECO:0000256" key="4">
    <source>
        <dbReference type="ARBA" id="ARBA00022571"/>
    </source>
</evidence>
<evidence type="ECO:0000256" key="6">
    <source>
        <dbReference type="ARBA" id="ARBA00022741"/>
    </source>
</evidence>
<reference evidence="14" key="2">
    <citation type="submission" date="2016-06" db="EMBL/GenBank/DDBJ databases">
        <authorList>
            <person name="Toshchakov V.S."/>
        </authorList>
    </citation>
    <scope>NUCLEOTIDE SEQUENCE [LARGE SCALE GENOMIC DNA]</scope>
    <source>
        <strain>PM4 (JCM 30641</strain>
        <strain evidence="14">\VKM B-2940)</strain>
    </source>
</reference>
<sequence length="348" mass="38578">MRRYLLLEDGSSFEGKAFGSCENSTGELVFNTSFTGYYEIMTDPSYGGQIIVFNFPSMFYYDYMKDVAQSDGISASGIVVKDGIIPGNGTFKILDDLLKLKHVPGIYGIDTRKLTQKIRDSGNLKGIISSTDRMPDNFSEMDTEDLIKKFSTGKSYNIKGEGNKKILFIDMGTKTSLLREVSQLGDLEVVNIFNLPKNYEDYDGIFLSNGPGDPGNKVFSELKGELKNVIGKVPVFGVCLGHQIIGEVIGGRIEKMKFGHHGSNHSVGNGQRSFITSHNHNFRIAEDSLYIKGVDIMYRDLNDGTPEMMGIEDKMLLSAQFHPEGSPGPRDSTGFFNLMRSVMDGIRN</sequence>
<dbReference type="Proteomes" id="UP000187822">
    <property type="component" value="Chromosome I"/>
</dbReference>